<evidence type="ECO:0000313" key="9">
    <source>
        <dbReference type="EMBL" id="KPC49282.1"/>
    </source>
</evidence>
<comment type="subcellular location">
    <subcellularLocation>
        <location evidence="1 7">Cell membrane</location>
        <topology evidence="1 7">Multi-pass membrane protein</topology>
    </subcellularLocation>
</comment>
<evidence type="ECO:0000256" key="5">
    <source>
        <dbReference type="ARBA" id="ARBA00022989"/>
    </source>
</evidence>
<evidence type="ECO:0000256" key="1">
    <source>
        <dbReference type="ARBA" id="ARBA00004651"/>
    </source>
</evidence>
<dbReference type="Proteomes" id="UP000037939">
    <property type="component" value="Unassembled WGS sequence"/>
</dbReference>
<dbReference type="PATRIC" id="fig|857265.3.peg.4165"/>
<comment type="similarity">
    <text evidence="7">Belongs to the binding-protein-dependent transport system permease family.</text>
</comment>
<dbReference type="OrthoDB" id="9804629at2"/>
<dbReference type="Gene3D" id="1.10.3720.10">
    <property type="entry name" value="MetI-like"/>
    <property type="match status" value="1"/>
</dbReference>
<dbReference type="GO" id="GO:0005886">
    <property type="term" value="C:plasma membrane"/>
    <property type="evidence" value="ECO:0007669"/>
    <property type="project" value="UniProtKB-SubCell"/>
</dbReference>
<keyword evidence="4 7" id="KW-0812">Transmembrane</keyword>
<reference evidence="9 10" key="1">
    <citation type="submission" date="2015-07" db="EMBL/GenBank/DDBJ databases">
        <title>Draft genome sequence of the Amantichitinum ursilacus IGB-41, a new chitin-degrading bacterium.</title>
        <authorList>
            <person name="Kirstahler P."/>
            <person name="Guenther M."/>
            <person name="Grumaz C."/>
            <person name="Rupp S."/>
            <person name="Zibek S."/>
            <person name="Sohn K."/>
        </authorList>
    </citation>
    <scope>NUCLEOTIDE SEQUENCE [LARGE SCALE GENOMIC DNA]</scope>
    <source>
        <strain evidence="9 10">IGB-41</strain>
    </source>
</reference>
<evidence type="ECO:0000256" key="6">
    <source>
        <dbReference type="ARBA" id="ARBA00023136"/>
    </source>
</evidence>
<keyword evidence="5 7" id="KW-1133">Transmembrane helix</keyword>
<evidence type="ECO:0000256" key="4">
    <source>
        <dbReference type="ARBA" id="ARBA00022692"/>
    </source>
</evidence>
<dbReference type="SUPFAM" id="SSF161098">
    <property type="entry name" value="MetI-like"/>
    <property type="match status" value="1"/>
</dbReference>
<dbReference type="EMBL" id="LAQT01000037">
    <property type="protein sequence ID" value="KPC49282.1"/>
    <property type="molecule type" value="Genomic_DNA"/>
</dbReference>
<dbReference type="GO" id="GO:0055085">
    <property type="term" value="P:transmembrane transport"/>
    <property type="evidence" value="ECO:0007669"/>
    <property type="project" value="InterPro"/>
</dbReference>
<feature type="transmembrane region" description="Helical" evidence="7">
    <location>
        <begin position="85"/>
        <end position="106"/>
    </location>
</feature>
<evidence type="ECO:0000259" key="8">
    <source>
        <dbReference type="PROSITE" id="PS50928"/>
    </source>
</evidence>
<dbReference type="Pfam" id="PF00528">
    <property type="entry name" value="BPD_transp_1"/>
    <property type="match status" value="1"/>
</dbReference>
<organism evidence="9 10">
    <name type="scientific">Amantichitinum ursilacus</name>
    <dbReference type="NCBI Taxonomy" id="857265"/>
    <lineage>
        <taxon>Bacteria</taxon>
        <taxon>Pseudomonadati</taxon>
        <taxon>Pseudomonadota</taxon>
        <taxon>Betaproteobacteria</taxon>
        <taxon>Neisseriales</taxon>
        <taxon>Chitinibacteraceae</taxon>
        <taxon>Amantichitinum</taxon>
    </lineage>
</organism>
<feature type="domain" description="ABC transmembrane type-1" evidence="8">
    <location>
        <begin position="81"/>
        <end position="293"/>
    </location>
</feature>
<feature type="transmembrane region" description="Helical" evidence="7">
    <location>
        <begin position="214"/>
        <end position="233"/>
    </location>
</feature>
<accession>A0A0N1JRJ3</accession>
<keyword evidence="2 7" id="KW-0813">Transport</keyword>
<dbReference type="PROSITE" id="PS50928">
    <property type="entry name" value="ABC_TM1"/>
    <property type="match status" value="1"/>
</dbReference>
<evidence type="ECO:0000256" key="2">
    <source>
        <dbReference type="ARBA" id="ARBA00022448"/>
    </source>
</evidence>
<gene>
    <name evidence="9" type="primary">sugA_2</name>
    <name evidence="9" type="ORF">WG78_20340</name>
</gene>
<dbReference type="RefSeq" id="WP_053939645.1">
    <property type="nucleotide sequence ID" value="NZ_LAQT01000037.1"/>
</dbReference>
<dbReference type="InterPro" id="IPR035906">
    <property type="entry name" value="MetI-like_sf"/>
</dbReference>
<dbReference type="AlphaFoldDB" id="A0A0N1JRJ3"/>
<comment type="caution">
    <text evidence="9">The sequence shown here is derived from an EMBL/GenBank/DDBJ whole genome shotgun (WGS) entry which is preliminary data.</text>
</comment>
<feature type="transmembrane region" description="Helical" evidence="7">
    <location>
        <begin position="168"/>
        <end position="193"/>
    </location>
</feature>
<evidence type="ECO:0000256" key="3">
    <source>
        <dbReference type="ARBA" id="ARBA00022475"/>
    </source>
</evidence>
<feature type="transmembrane region" description="Helical" evidence="7">
    <location>
        <begin position="118"/>
        <end position="138"/>
    </location>
</feature>
<name>A0A0N1JRJ3_9NEIS</name>
<evidence type="ECO:0000313" key="10">
    <source>
        <dbReference type="Proteomes" id="UP000037939"/>
    </source>
</evidence>
<keyword evidence="6 7" id="KW-0472">Membrane</keyword>
<keyword evidence="3" id="KW-1003">Cell membrane</keyword>
<keyword evidence="10" id="KW-1185">Reference proteome</keyword>
<proteinExistence type="inferred from homology"/>
<dbReference type="PANTHER" id="PTHR43005:SF2">
    <property type="entry name" value="INTEGRAL MEMBRANE SUGAR TRANSPORT PROTEIN"/>
    <property type="match status" value="1"/>
</dbReference>
<dbReference type="PANTHER" id="PTHR43005">
    <property type="entry name" value="BLR7065 PROTEIN"/>
    <property type="match status" value="1"/>
</dbReference>
<dbReference type="CDD" id="cd06261">
    <property type="entry name" value="TM_PBP2"/>
    <property type="match status" value="1"/>
</dbReference>
<sequence>MSTAREPVSVIGKQRRRQAWWLVLPTLLVLAATAGWPLARTIWFSLTDAQLQDLSARQFVGLANYIGEGGILRDGEWWHAVGNTLLFSVSTVFLETLIGLGVALLLNTPSRVQGLLRAAVLVPWAIPTVVSAKMWSWMLHDQFGIINAILVGLHLVDRGLAFTADPHLAFPTIIMVDVWKTTPFMALLILAALQMVPGDCYEAARVDGVPRWRVFRYITLPLIMPGILVAMIFRSLDALRVFDVIYVMTSNSHVTKSMSVYVREQLIDFQQVGYGSAAATLLFFIIALCTTLYMGLTRPRLDADR</sequence>
<protein>
    <submittedName>
        <fullName evidence="9">Trehalose transport system permease protein SugA</fullName>
    </submittedName>
</protein>
<feature type="transmembrane region" description="Helical" evidence="7">
    <location>
        <begin position="272"/>
        <end position="296"/>
    </location>
</feature>
<evidence type="ECO:0000256" key="7">
    <source>
        <dbReference type="RuleBase" id="RU363032"/>
    </source>
</evidence>
<feature type="transmembrane region" description="Helical" evidence="7">
    <location>
        <begin position="20"/>
        <end position="39"/>
    </location>
</feature>
<dbReference type="STRING" id="857265.WG78_20340"/>
<dbReference type="InterPro" id="IPR000515">
    <property type="entry name" value="MetI-like"/>
</dbReference>